<evidence type="ECO:0000313" key="3">
    <source>
        <dbReference type="Proteomes" id="UP000319257"/>
    </source>
</evidence>
<dbReference type="PANTHER" id="PTHR33112:SF9">
    <property type="entry name" value="HETEROKARYON INCOMPATIBILITY DOMAIN-CONTAINING PROTEIN"/>
    <property type="match status" value="1"/>
</dbReference>
<dbReference type="AlphaFoldDB" id="A0A507AUF4"/>
<dbReference type="OrthoDB" id="5238734at2759"/>
<sequence length="480" mass="54970">MRILFIEGTNPPNVRLIENANELDSQPYVCLSHRWLPETEMAKLYRKDSEAFQKRIPVERLYPLVQDAVEATVRLGFRYLWVDCFCIYQDHDDLRDWHIQAAQMGQIYENAILTISALSCDVTSQNKRIFRRSIPHQRFRPVGVRRPDENTVWCKDELHPVDPTRPEDMNPCDEFPLMRRGWVYQERLLSRRTIYFTDTELLWECDAAWWCECQGLEHILKMKRNGWHKLRDVPWTSLVKDYTKTDLSQPSDRLPALSGIASRIAKTCGWTYIAGIWLEDSSLQLMWTGFGDIRPRTTPRNLPSWSWATANQAVHFLPRAAKPLITIVSHAVVDGANPYGAPLSATLVLKGPCLHATLVYPEKGASYVEVPSYVVVKKVRNSPQIIVENMMVSMRPDFLLTEQGGDFIASGEEVLLMVYDIEKAADGLNACGWTGLVLKRVHGCSTAEFERIGCVLEFYSSMSEMEVLEQALVVQDVTIV</sequence>
<proteinExistence type="predicted"/>
<reference evidence="2 3" key="1">
    <citation type="submission" date="2019-06" db="EMBL/GenBank/DDBJ databases">
        <title>Draft genome sequence of the filamentous fungus Phialemoniopsis curvata isolated from diesel fuel.</title>
        <authorList>
            <person name="Varaljay V.A."/>
            <person name="Lyon W.J."/>
            <person name="Crouch A.L."/>
            <person name="Drake C.E."/>
            <person name="Hollomon J.M."/>
            <person name="Nadeau L.J."/>
            <person name="Nunn H.S."/>
            <person name="Stevenson B.S."/>
            <person name="Bojanowski C.L."/>
            <person name="Crookes-Goodson W.J."/>
        </authorList>
    </citation>
    <scope>NUCLEOTIDE SEQUENCE [LARGE SCALE GENOMIC DNA]</scope>
    <source>
        <strain evidence="2 3">D216</strain>
    </source>
</reference>
<gene>
    <name evidence="2" type="ORF">E0L32_001321</name>
</gene>
<dbReference type="InParanoid" id="A0A507AUF4"/>
<keyword evidence="3" id="KW-1185">Reference proteome</keyword>
<organism evidence="2 3">
    <name type="scientific">Thyridium curvatum</name>
    <dbReference type="NCBI Taxonomy" id="1093900"/>
    <lineage>
        <taxon>Eukaryota</taxon>
        <taxon>Fungi</taxon>
        <taxon>Dikarya</taxon>
        <taxon>Ascomycota</taxon>
        <taxon>Pezizomycotina</taxon>
        <taxon>Sordariomycetes</taxon>
        <taxon>Sordariomycetidae</taxon>
        <taxon>Thyridiales</taxon>
        <taxon>Thyridiaceae</taxon>
        <taxon>Thyridium</taxon>
    </lineage>
</organism>
<dbReference type="EMBL" id="SKBQ01000005">
    <property type="protein sequence ID" value="TPX10124.1"/>
    <property type="molecule type" value="Genomic_DNA"/>
</dbReference>
<dbReference type="PANTHER" id="PTHR33112">
    <property type="entry name" value="DOMAIN PROTEIN, PUTATIVE-RELATED"/>
    <property type="match status" value="1"/>
</dbReference>
<evidence type="ECO:0000313" key="2">
    <source>
        <dbReference type="EMBL" id="TPX10124.1"/>
    </source>
</evidence>
<protein>
    <recommendedName>
        <fullName evidence="1">Heterokaryon incompatibility domain-containing protein</fullName>
    </recommendedName>
</protein>
<evidence type="ECO:0000259" key="1">
    <source>
        <dbReference type="Pfam" id="PF06985"/>
    </source>
</evidence>
<dbReference type="GeneID" id="41968768"/>
<dbReference type="Pfam" id="PF06985">
    <property type="entry name" value="HET"/>
    <property type="match status" value="1"/>
</dbReference>
<comment type="caution">
    <text evidence="2">The sequence shown here is derived from an EMBL/GenBank/DDBJ whole genome shotgun (WGS) entry which is preliminary data.</text>
</comment>
<dbReference type="InterPro" id="IPR010730">
    <property type="entry name" value="HET"/>
</dbReference>
<feature type="domain" description="Heterokaryon incompatibility" evidence="1">
    <location>
        <begin position="28"/>
        <end position="186"/>
    </location>
</feature>
<dbReference type="STRING" id="1093900.A0A507AUF4"/>
<accession>A0A507AUF4</accession>
<dbReference type="RefSeq" id="XP_030991835.1">
    <property type="nucleotide sequence ID" value="XM_031135387.1"/>
</dbReference>
<name>A0A507AUF4_9PEZI</name>
<dbReference type="Proteomes" id="UP000319257">
    <property type="component" value="Unassembled WGS sequence"/>
</dbReference>